<comment type="similarity">
    <text evidence="1">Belongs to the UPF0065 (bug) family.</text>
</comment>
<name>A0A7D9H5E9_9GAMM</name>
<dbReference type="Gene3D" id="3.40.190.150">
    <property type="entry name" value="Bordetella uptake gene, domain 1"/>
    <property type="match status" value="1"/>
</dbReference>
<proteinExistence type="inferred from homology"/>
<accession>A0A7D9H5E9</accession>
<evidence type="ECO:0000313" key="2">
    <source>
        <dbReference type="EMBL" id="VUX56389.1"/>
    </source>
</evidence>
<dbReference type="InterPro" id="IPR005064">
    <property type="entry name" value="BUG"/>
</dbReference>
<sequence>MSTFIGDELGQPVQVINKRGAGTLLASNYILGRPHDGYTIYASGFSPYLSNSILEGNADFTIDDFAYLNFQWFDEDIIALNKDSEYKSLPELLEAIRTKPKTVRASVVRGSAGHLMAKLLLEVNGIPQENLNLVAYNGGGLARAAVAGGVVDYIVISAEGTESIREYIRPLAIVSNQRNPIWDAPTLNEALAPMGVSVPILPGTIRGFATTAEFKRNYPQRFTKIVEAIQRALESKELKNILDRSAIGSRWTGPERSEIMMKETFSIFENYSYLLKM</sequence>
<evidence type="ECO:0000256" key="1">
    <source>
        <dbReference type="ARBA" id="ARBA00006987"/>
    </source>
</evidence>
<dbReference type="EMBL" id="LR633967">
    <property type="protein sequence ID" value="VUX56389.1"/>
    <property type="molecule type" value="Genomic_DNA"/>
</dbReference>
<gene>
    <name evidence="2" type="ORF">JTBM06_V1_770004</name>
</gene>
<protein>
    <recommendedName>
        <fullName evidence="3">Tripartite tricarboxylate transporter substrate binding protein</fullName>
    </recommendedName>
</protein>
<reference evidence="2" key="1">
    <citation type="submission" date="2019-07" db="EMBL/GenBank/DDBJ databases">
        <authorList>
            <person name="Weber M."/>
            <person name="Kostadinov I."/>
            <person name="Kostadinov D I."/>
        </authorList>
    </citation>
    <scope>NUCLEOTIDE SEQUENCE</scope>
    <source>
        <strain evidence="2">Gfbio:sag-sample-m06:053724c1-46a9-4a36-b237-ea2bf867836b</strain>
    </source>
</reference>
<dbReference type="Gene3D" id="3.40.190.10">
    <property type="entry name" value="Periplasmic binding protein-like II"/>
    <property type="match status" value="1"/>
</dbReference>
<dbReference type="SUPFAM" id="SSF53850">
    <property type="entry name" value="Periplasmic binding protein-like II"/>
    <property type="match status" value="1"/>
</dbReference>
<dbReference type="PANTHER" id="PTHR42928:SF3">
    <property type="entry name" value="UPF0065 PROTEIN YFLP"/>
    <property type="match status" value="1"/>
</dbReference>
<organism evidence="2">
    <name type="scientific">uncultured Woeseiaceae bacterium</name>
    <dbReference type="NCBI Taxonomy" id="1983305"/>
    <lineage>
        <taxon>Bacteria</taxon>
        <taxon>Pseudomonadati</taxon>
        <taxon>Pseudomonadota</taxon>
        <taxon>Gammaproteobacteria</taxon>
        <taxon>Woeseiales</taxon>
        <taxon>Woeseiaceae</taxon>
        <taxon>environmental samples</taxon>
    </lineage>
</organism>
<dbReference type="PANTHER" id="PTHR42928">
    <property type="entry name" value="TRICARBOXYLATE-BINDING PROTEIN"/>
    <property type="match status" value="1"/>
</dbReference>
<evidence type="ECO:0008006" key="3">
    <source>
        <dbReference type="Google" id="ProtNLM"/>
    </source>
</evidence>
<dbReference type="InterPro" id="IPR042100">
    <property type="entry name" value="Bug_dom1"/>
</dbReference>
<dbReference type="Pfam" id="PF03401">
    <property type="entry name" value="TctC"/>
    <property type="match status" value="1"/>
</dbReference>
<dbReference type="AlphaFoldDB" id="A0A7D9H5E9"/>